<dbReference type="InterPro" id="IPR013785">
    <property type="entry name" value="Aldolase_TIM"/>
</dbReference>
<gene>
    <name evidence="10" type="primary">trpF</name>
    <name evidence="12" type="ORF">COV72_06140</name>
</gene>
<dbReference type="Proteomes" id="UP000229641">
    <property type="component" value="Unassembled WGS sequence"/>
</dbReference>
<comment type="caution">
    <text evidence="12">The sequence shown here is derived from an EMBL/GenBank/DDBJ whole genome shotgun (WGS) entry which is preliminary data.</text>
</comment>
<evidence type="ECO:0000256" key="10">
    <source>
        <dbReference type="HAMAP-Rule" id="MF_00135"/>
    </source>
</evidence>
<evidence type="ECO:0000256" key="3">
    <source>
        <dbReference type="ARBA" id="ARBA00007571"/>
    </source>
</evidence>
<evidence type="ECO:0000256" key="1">
    <source>
        <dbReference type="ARBA" id="ARBA00001164"/>
    </source>
</evidence>
<keyword evidence="8 10" id="KW-0057">Aromatic amino acid biosynthesis</keyword>
<dbReference type="GO" id="GO:0004640">
    <property type="term" value="F:phosphoribosylanthranilate isomerase activity"/>
    <property type="evidence" value="ECO:0007669"/>
    <property type="project" value="UniProtKB-UniRule"/>
</dbReference>
<dbReference type="EMBL" id="PCWA01000084">
    <property type="protein sequence ID" value="PIQ88853.1"/>
    <property type="molecule type" value="Genomic_DNA"/>
</dbReference>
<organism evidence="12 13">
    <name type="scientific">Candidatus Ghiorseimicrobium undicola</name>
    <dbReference type="NCBI Taxonomy" id="1974746"/>
    <lineage>
        <taxon>Bacteria</taxon>
        <taxon>Pseudomonadati</taxon>
        <taxon>Candidatus Omnitrophota</taxon>
        <taxon>Candidatus Ghiorseimicrobium</taxon>
    </lineage>
</organism>
<evidence type="ECO:0000313" key="12">
    <source>
        <dbReference type="EMBL" id="PIQ88853.1"/>
    </source>
</evidence>
<dbReference type="HAMAP" id="MF_00135">
    <property type="entry name" value="PRAI"/>
    <property type="match status" value="1"/>
</dbReference>
<evidence type="ECO:0000256" key="9">
    <source>
        <dbReference type="ARBA" id="ARBA00023235"/>
    </source>
</evidence>
<dbReference type="InterPro" id="IPR044643">
    <property type="entry name" value="TrpF_fam"/>
</dbReference>
<dbReference type="EC" id="5.3.1.24" evidence="4 10"/>
<keyword evidence="7 10" id="KW-0822">Tryptophan biosynthesis</keyword>
<accession>A0A2H0LWQ4</accession>
<evidence type="ECO:0000256" key="8">
    <source>
        <dbReference type="ARBA" id="ARBA00023141"/>
    </source>
</evidence>
<sequence length="204" mass="23077">MMRVKICGITNLEDALCADNAGADALGFIFYKKSPRCINARRAGAIIKRLSPFISCVGVFVNEKEREVKRAAEFCNLNLLQFHGDETPDYCARFRRYKTIKAVRIEKRSDLFNIKRYNTNAVLLDTFCKGAFGGTGRVFDWNFLGKIKFDIPIILSGGITLQNAPLAIKLTKCYAVDASSGLEEYPGKKNHKLIKEFVRFFKNN</sequence>
<protein>
    <recommendedName>
        <fullName evidence="5 10">N-(5'-phosphoribosyl)anthranilate isomerase</fullName>
        <shortName evidence="10">PRAI</shortName>
        <ecNumber evidence="4 10">5.3.1.24</ecNumber>
    </recommendedName>
</protein>
<evidence type="ECO:0000256" key="5">
    <source>
        <dbReference type="ARBA" id="ARBA00022272"/>
    </source>
</evidence>
<evidence type="ECO:0000256" key="7">
    <source>
        <dbReference type="ARBA" id="ARBA00022822"/>
    </source>
</evidence>
<keyword evidence="6 10" id="KW-0028">Amino-acid biosynthesis</keyword>
<dbReference type="NCBIfam" id="NF002298">
    <property type="entry name" value="PRK01222.1-4"/>
    <property type="match status" value="1"/>
</dbReference>
<name>A0A2H0LWQ4_9BACT</name>
<dbReference type="Gene3D" id="3.20.20.70">
    <property type="entry name" value="Aldolase class I"/>
    <property type="match status" value="1"/>
</dbReference>
<dbReference type="PANTHER" id="PTHR42894:SF1">
    <property type="entry name" value="N-(5'-PHOSPHORIBOSYL)ANTHRANILATE ISOMERASE"/>
    <property type="match status" value="1"/>
</dbReference>
<dbReference type="UniPathway" id="UPA00035">
    <property type="reaction ID" value="UER00042"/>
</dbReference>
<dbReference type="FunFam" id="3.20.20.70:FF:000075">
    <property type="entry name" value="Tryptophan biosynthesis protein TRP1"/>
    <property type="match status" value="1"/>
</dbReference>
<comment type="pathway">
    <text evidence="2 10">Amino-acid biosynthesis; L-tryptophan biosynthesis; L-tryptophan from chorismate: step 3/5.</text>
</comment>
<comment type="similarity">
    <text evidence="3 10">Belongs to the TrpF family.</text>
</comment>
<evidence type="ECO:0000256" key="2">
    <source>
        <dbReference type="ARBA" id="ARBA00004664"/>
    </source>
</evidence>
<dbReference type="SUPFAM" id="SSF51366">
    <property type="entry name" value="Ribulose-phoshate binding barrel"/>
    <property type="match status" value="1"/>
</dbReference>
<dbReference type="CDD" id="cd00405">
    <property type="entry name" value="PRAI"/>
    <property type="match status" value="1"/>
</dbReference>
<evidence type="ECO:0000313" key="13">
    <source>
        <dbReference type="Proteomes" id="UP000229641"/>
    </source>
</evidence>
<comment type="catalytic activity">
    <reaction evidence="1 10">
        <text>N-(5-phospho-beta-D-ribosyl)anthranilate = 1-(2-carboxyphenylamino)-1-deoxy-D-ribulose 5-phosphate</text>
        <dbReference type="Rhea" id="RHEA:21540"/>
        <dbReference type="ChEBI" id="CHEBI:18277"/>
        <dbReference type="ChEBI" id="CHEBI:58613"/>
        <dbReference type="EC" id="5.3.1.24"/>
    </reaction>
</comment>
<dbReference type="PANTHER" id="PTHR42894">
    <property type="entry name" value="N-(5'-PHOSPHORIBOSYL)ANTHRANILATE ISOMERASE"/>
    <property type="match status" value="1"/>
</dbReference>
<dbReference type="AlphaFoldDB" id="A0A2H0LWQ4"/>
<dbReference type="GO" id="GO:0000162">
    <property type="term" value="P:L-tryptophan biosynthetic process"/>
    <property type="evidence" value="ECO:0007669"/>
    <property type="project" value="UniProtKB-UniRule"/>
</dbReference>
<dbReference type="Pfam" id="PF00697">
    <property type="entry name" value="PRAI"/>
    <property type="match status" value="1"/>
</dbReference>
<evidence type="ECO:0000256" key="4">
    <source>
        <dbReference type="ARBA" id="ARBA00012572"/>
    </source>
</evidence>
<feature type="domain" description="N-(5'phosphoribosyl) anthranilate isomerase (PRAI)" evidence="11">
    <location>
        <begin position="4"/>
        <end position="198"/>
    </location>
</feature>
<dbReference type="InterPro" id="IPR001240">
    <property type="entry name" value="PRAI_dom"/>
</dbReference>
<keyword evidence="9 10" id="KW-0413">Isomerase</keyword>
<evidence type="ECO:0000259" key="11">
    <source>
        <dbReference type="Pfam" id="PF00697"/>
    </source>
</evidence>
<reference evidence="12 13" key="1">
    <citation type="submission" date="2017-09" db="EMBL/GenBank/DDBJ databases">
        <title>Depth-based differentiation of microbial function through sediment-hosted aquifers and enrichment of novel symbionts in the deep terrestrial subsurface.</title>
        <authorList>
            <person name="Probst A.J."/>
            <person name="Ladd B."/>
            <person name="Jarett J.K."/>
            <person name="Geller-Mcgrath D.E."/>
            <person name="Sieber C.M."/>
            <person name="Emerson J.B."/>
            <person name="Anantharaman K."/>
            <person name="Thomas B.C."/>
            <person name="Malmstrom R."/>
            <person name="Stieglmeier M."/>
            <person name="Klingl A."/>
            <person name="Woyke T."/>
            <person name="Ryan C.M."/>
            <person name="Banfield J.F."/>
        </authorList>
    </citation>
    <scope>NUCLEOTIDE SEQUENCE [LARGE SCALE GENOMIC DNA]</scope>
    <source>
        <strain evidence="12">CG11_big_fil_rev_8_21_14_0_20_42_13</strain>
    </source>
</reference>
<evidence type="ECO:0000256" key="6">
    <source>
        <dbReference type="ARBA" id="ARBA00022605"/>
    </source>
</evidence>
<proteinExistence type="inferred from homology"/>
<dbReference type="InterPro" id="IPR011060">
    <property type="entry name" value="RibuloseP-bd_barrel"/>
</dbReference>